<evidence type="ECO:0000313" key="1">
    <source>
        <dbReference type="EMBL" id="VDM09731.1"/>
    </source>
</evidence>
<dbReference type="AlphaFoldDB" id="A0A3P7DIU6"/>
<dbReference type="Proteomes" id="UP000270924">
    <property type="component" value="Unassembled WGS sequence"/>
</dbReference>
<proteinExistence type="predicted"/>
<dbReference type="EMBL" id="UYWW01000991">
    <property type="protein sequence ID" value="VDM09731.1"/>
    <property type="molecule type" value="Genomic_DNA"/>
</dbReference>
<protein>
    <submittedName>
        <fullName evidence="1">Uncharacterized protein</fullName>
    </submittedName>
</protein>
<dbReference type="OrthoDB" id="5868829at2759"/>
<organism evidence="1 2">
    <name type="scientific">Wuchereria bancrofti</name>
    <dbReference type="NCBI Taxonomy" id="6293"/>
    <lineage>
        <taxon>Eukaryota</taxon>
        <taxon>Metazoa</taxon>
        <taxon>Ecdysozoa</taxon>
        <taxon>Nematoda</taxon>
        <taxon>Chromadorea</taxon>
        <taxon>Rhabditida</taxon>
        <taxon>Spirurina</taxon>
        <taxon>Spiruromorpha</taxon>
        <taxon>Filarioidea</taxon>
        <taxon>Onchocercidae</taxon>
        <taxon>Wuchereria</taxon>
    </lineage>
</organism>
<dbReference type="InParanoid" id="A0A3P7DIU6"/>
<name>A0A3P7DIU6_WUCBA</name>
<reference evidence="1 2" key="1">
    <citation type="submission" date="2018-11" db="EMBL/GenBank/DDBJ databases">
        <authorList>
            <consortium name="Pathogen Informatics"/>
        </authorList>
    </citation>
    <scope>NUCLEOTIDE SEQUENCE [LARGE SCALE GENOMIC DNA]</scope>
</reference>
<gene>
    <name evidence="1" type="ORF">WBA_LOCUS3117</name>
</gene>
<evidence type="ECO:0000313" key="2">
    <source>
        <dbReference type="Proteomes" id="UP000270924"/>
    </source>
</evidence>
<sequence>MFHRSIGSEIINISLSLRKHKDCTDDIPNCPSIENIIDMAVVPNEIPPSEKTETSNVVTDSSSISNAKLPNGTVQSQTTNSNSFPNGMSVHRFSHAFYQLLDDFLLLTKLTQFLKDHPRPATITGFIVASYLLISYLKLSIAALIELIAQAVWPISHAMLLFIERLSINFSSFMHSSDDIIKNKNWREVITSVAM</sequence>
<accession>A0A3P7DIU6</accession>
<keyword evidence="2" id="KW-1185">Reference proteome</keyword>